<dbReference type="Gene3D" id="1.10.8.430">
    <property type="entry name" value="Helical domain of apoptotic protease-activating factors"/>
    <property type="match status" value="1"/>
</dbReference>
<evidence type="ECO:0000256" key="1">
    <source>
        <dbReference type="ARBA" id="ARBA00022821"/>
    </source>
</evidence>
<dbReference type="Gene3D" id="3.40.50.300">
    <property type="entry name" value="P-loop containing nucleotide triphosphate hydrolases"/>
    <property type="match status" value="1"/>
</dbReference>
<dbReference type="GO" id="GO:0043531">
    <property type="term" value="F:ADP binding"/>
    <property type="evidence" value="ECO:0007669"/>
    <property type="project" value="InterPro"/>
</dbReference>
<dbReference type="InterPro" id="IPR027417">
    <property type="entry name" value="P-loop_NTPase"/>
</dbReference>
<dbReference type="SUPFAM" id="SSF52540">
    <property type="entry name" value="P-loop containing nucleoside triphosphate hydrolases"/>
    <property type="match status" value="1"/>
</dbReference>
<reference evidence="3" key="1">
    <citation type="journal article" date="2019" name="Science">
        <title>Mutation of a bHLH transcription factor allowed almond domestication.</title>
        <authorList>
            <person name="Sanchez-Perez R."/>
            <person name="Pavan S."/>
            <person name="Mazzeo R."/>
            <person name="Moldovan C."/>
            <person name="Aiese Cigliano R."/>
            <person name="Del Cueto J."/>
            <person name="Ricciardi F."/>
            <person name="Lotti C."/>
            <person name="Ricciardi L."/>
            <person name="Dicenta F."/>
            <person name="Lopez-Marques R.L."/>
            <person name="Lindberg Moller B."/>
        </authorList>
    </citation>
    <scope>NUCLEOTIDE SEQUENCE</scope>
</reference>
<dbReference type="PANTHER" id="PTHR36766:SF64">
    <property type="entry name" value="OS12G0206100 PROTEIN"/>
    <property type="match status" value="1"/>
</dbReference>
<accession>A0A4Y1RS49</accession>
<feature type="domain" description="NB-ARC" evidence="2">
    <location>
        <begin position="150"/>
        <end position="326"/>
    </location>
</feature>
<dbReference type="AlphaFoldDB" id="A0A4Y1RS49"/>
<sequence>MQRKARKFYVKKRANSKLTKILAPKLVNPLINEQRLVEKSHNQITVKGKAKIKGLVNRLRRYACLTSNVNDEANHAHHDQTPPSDHLSRHEHIRQSYNAGLNEKELNDPRWGYCHRFWEDTVGLEKDIKALVAELAPAAATIRSSRPPSRIVAICGMAGLGKTILARKVYNYDQIRRRFDCLAWAYVSENCQPRDVWESILIDLTASNSYSSTYGPSDEERVANIRALPYAELARRVYQIQQEKRCLIVVDDIWSTEDWDHLCHAFPSPSPGGNNVKRCSSGSRILLTTRNREVASHADPKALIHEPKLLIEEEGWQLFLKTVFEGDNPGSSIKANTYEEELGRELVESCVGLPLAIYVLGTMLSLNMRRRRPKCEPQFLEWETANRDVVSYIMETRCYHNPPFWMPSIQHICTQNKSGYALQSTLTTFHIKKEKSHAMYRGLY</sequence>
<name>A0A4Y1RS49_PRUDU</name>
<dbReference type="InterPro" id="IPR042197">
    <property type="entry name" value="Apaf_helical"/>
</dbReference>
<dbReference type="InterPro" id="IPR002182">
    <property type="entry name" value="NB-ARC"/>
</dbReference>
<evidence type="ECO:0000313" key="3">
    <source>
        <dbReference type="EMBL" id="BBH06785.1"/>
    </source>
</evidence>
<gene>
    <name evidence="3" type="ORF">Prudu_018524</name>
</gene>
<keyword evidence="1" id="KW-0611">Plant defense</keyword>
<evidence type="ECO:0000259" key="2">
    <source>
        <dbReference type="Pfam" id="PF00931"/>
    </source>
</evidence>
<dbReference type="PANTHER" id="PTHR36766">
    <property type="entry name" value="PLANT BROAD-SPECTRUM MILDEW RESISTANCE PROTEIN RPW8"/>
    <property type="match status" value="1"/>
</dbReference>
<dbReference type="GO" id="GO:0006952">
    <property type="term" value="P:defense response"/>
    <property type="evidence" value="ECO:0007669"/>
    <property type="project" value="UniProtKB-KW"/>
</dbReference>
<protein>
    <submittedName>
        <fullName evidence="3">NB-ARC domain-containing disease resistance protein</fullName>
    </submittedName>
</protein>
<dbReference type="PRINTS" id="PR00364">
    <property type="entry name" value="DISEASERSIST"/>
</dbReference>
<dbReference type="EMBL" id="AP019302">
    <property type="protein sequence ID" value="BBH06785.1"/>
    <property type="molecule type" value="Genomic_DNA"/>
</dbReference>
<proteinExistence type="predicted"/>
<dbReference type="Pfam" id="PF00931">
    <property type="entry name" value="NB-ARC"/>
    <property type="match status" value="1"/>
</dbReference>
<organism evidence="3">
    <name type="scientific">Prunus dulcis</name>
    <name type="common">Almond</name>
    <name type="synonym">Amygdalus dulcis</name>
    <dbReference type="NCBI Taxonomy" id="3755"/>
    <lineage>
        <taxon>Eukaryota</taxon>
        <taxon>Viridiplantae</taxon>
        <taxon>Streptophyta</taxon>
        <taxon>Embryophyta</taxon>
        <taxon>Tracheophyta</taxon>
        <taxon>Spermatophyta</taxon>
        <taxon>Magnoliopsida</taxon>
        <taxon>eudicotyledons</taxon>
        <taxon>Gunneridae</taxon>
        <taxon>Pentapetalae</taxon>
        <taxon>rosids</taxon>
        <taxon>fabids</taxon>
        <taxon>Rosales</taxon>
        <taxon>Rosaceae</taxon>
        <taxon>Amygdaloideae</taxon>
        <taxon>Amygdaleae</taxon>
        <taxon>Prunus</taxon>
    </lineage>
</organism>
<dbReference type="FunFam" id="3.40.50.300:FF:001091">
    <property type="entry name" value="Probable disease resistance protein At1g61300"/>
    <property type="match status" value="1"/>
</dbReference>